<evidence type="ECO:0000256" key="1">
    <source>
        <dbReference type="SAM" id="SignalP"/>
    </source>
</evidence>
<keyword evidence="4" id="KW-1185">Reference proteome</keyword>
<gene>
    <name evidence="3" type="ORF">GORHZ_236_00030</name>
</gene>
<feature type="chain" id="PRO_5039638764" evidence="1">
    <location>
        <begin position="24"/>
        <end position="311"/>
    </location>
</feature>
<keyword evidence="1" id="KW-0732">Signal</keyword>
<evidence type="ECO:0000313" key="3">
    <source>
        <dbReference type="EMBL" id="GAB93678.1"/>
    </source>
</evidence>
<accession>K6VBT6</accession>
<dbReference type="PROSITE" id="PS51257">
    <property type="entry name" value="PROKAR_LIPOPROTEIN"/>
    <property type="match status" value="1"/>
</dbReference>
<evidence type="ECO:0000313" key="4">
    <source>
        <dbReference type="Proteomes" id="UP000008363"/>
    </source>
</evidence>
<dbReference type="GO" id="GO:0043190">
    <property type="term" value="C:ATP-binding cassette (ABC) transporter complex"/>
    <property type="evidence" value="ECO:0007669"/>
    <property type="project" value="InterPro"/>
</dbReference>
<sequence length="311" mass="32059">MSYRWAVIKRATTAILVVLTLVATVTGCSETDTTDDALVVGSSGTPAMEVMAQIYAGVLRHAGSRVSQNEPIGDDRALLDEMDAGTVDLFPSFGGRLVTELAPGLNPQTPSEVYDDLNRSLPQGVSVGDPTTVSVTPQVFVSTAVAERSGVNDLADCARLPAGLPVVVVGSPDETVMETFRAAGCRFGAVESVSSAADAVARVATGDAAAVLTPLDVSGAQKTGDEADLRALRVEAPEEDGSAATVVVTGPRPQELVPVYRTAALNSTEVKAVNTVAGEMSTAELATLVAEVNRGADPQEVAVNWLGEHGL</sequence>
<dbReference type="STRING" id="1108045.GORHZ_236_00030"/>
<name>K6VBT6_9ACTN</name>
<protein>
    <submittedName>
        <fullName evidence="3">Putative ABC transporter substrate-binding protein</fullName>
    </submittedName>
</protein>
<reference evidence="3 4" key="1">
    <citation type="submission" date="2012-08" db="EMBL/GenBank/DDBJ databases">
        <title>Whole genome shotgun sequence of Gordonia rhizosphera NBRC 16068.</title>
        <authorList>
            <person name="Takarada H."/>
            <person name="Isaki S."/>
            <person name="Hosoyama A."/>
            <person name="Tsuchikane K."/>
            <person name="Katsumata H."/>
            <person name="Baba S."/>
            <person name="Ohji S."/>
            <person name="Yamazaki S."/>
            <person name="Fujita N."/>
        </authorList>
    </citation>
    <scope>NUCLEOTIDE SEQUENCE [LARGE SCALE GENOMIC DNA]</scope>
    <source>
        <strain evidence="3 4">NBRC 16068</strain>
    </source>
</reference>
<evidence type="ECO:0000259" key="2">
    <source>
        <dbReference type="Pfam" id="PF04069"/>
    </source>
</evidence>
<organism evidence="3 4">
    <name type="scientific">Gordonia rhizosphera NBRC 16068</name>
    <dbReference type="NCBI Taxonomy" id="1108045"/>
    <lineage>
        <taxon>Bacteria</taxon>
        <taxon>Bacillati</taxon>
        <taxon>Actinomycetota</taxon>
        <taxon>Actinomycetes</taxon>
        <taxon>Mycobacteriales</taxon>
        <taxon>Gordoniaceae</taxon>
        <taxon>Gordonia</taxon>
    </lineage>
</organism>
<dbReference type="eggNOG" id="COG1732">
    <property type="taxonomic scope" value="Bacteria"/>
</dbReference>
<dbReference type="GO" id="GO:0022857">
    <property type="term" value="F:transmembrane transporter activity"/>
    <property type="evidence" value="ECO:0007669"/>
    <property type="project" value="InterPro"/>
</dbReference>
<dbReference type="Proteomes" id="UP000008363">
    <property type="component" value="Unassembled WGS sequence"/>
</dbReference>
<proteinExistence type="predicted"/>
<dbReference type="Gene3D" id="3.40.190.10">
    <property type="entry name" value="Periplasmic binding protein-like II"/>
    <property type="match status" value="2"/>
</dbReference>
<comment type="caution">
    <text evidence="3">The sequence shown here is derived from an EMBL/GenBank/DDBJ whole genome shotgun (WGS) entry which is preliminary data.</text>
</comment>
<dbReference type="OrthoDB" id="4567439at2"/>
<feature type="domain" description="ABC-type glycine betaine transport system substrate-binding" evidence="2">
    <location>
        <begin position="38"/>
        <end position="307"/>
    </location>
</feature>
<dbReference type="AlphaFoldDB" id="K6VBT6"/>
<dbReference type="Pfam" id="PF04069">
    <property type="entry name" value="OpuAC"/>
    <property type="match status" value="1"/>
</dbReference>
<dbReference type="EMBL" id="BAHC01000236">
    <property type="protein sequence ID" value="GAB93678.1"/>
    <property type="molecule type" value="Genomic_DNA"/>
</dbReference>
<feature type="signal peptide" evidence="1">
    <location>
        <begin position="1"/>
        <end position="23"/>
    </location>
</feature>
<dbReference type="SUPFAM" id="SSF53850">
    <property type="entry name" value="Periplasmic binding protein-like II"/>
    <property type="match status" value="1"/>
</dbReference>
<dbReference type="InterPro" id="IPR007210">
    <property type="entry name" value="ABC_Gly_betaine_transp_sub-bd"/>
</dbReference>